<name>A0A0V0R8L0_PSEPJ</name>
<feature type="compositionally biased region" description="Low complexity" evidence="1">
    <location>
        <begin position="339"/>
        <end position="352"/>
    </location>
</feature>
<gene>
    <name evidence="2" type="ORF">PPERSA_12195</name>
</gene>
<evidence type="ECO:0000313" key="3">
    <source>
        <dbReference type="Proteomes" id="UP000054937"/>
    </source>
</evidence>
<feature type="compositionally biased region" description="Polar residues" evidence="1">
    <location>
        <begin position="356"/>
        <end position="375"/>
    </location>
</feature>
<dbReference type="AlphaFoldDB" id="A0A0V0R8L0"/>
<dbReference type="Proteomes" id="UP000054937">
    <property type="component" value="Unassembled WGS sequence"/>
</dbReference>
<dbReference type="EMBL" id="LDAU01000018">
    <property type="protein sequence ID" value="KRX10844.1"/>
    <property type="molecule type" value="Genomic_DNA"/>
</dbReference>
<proteinExistence type="predicted"/>
<comment type="caution">
    <text evidence="2">The sequence shown here is derived from an EMBL/GenBank/DDBJ whole genome shotgun (WGS) entry which is preliminary data.</text>
</comment>
<feature type="region of interest" description="Disordered" evidence="1">
    <location>
        <begin position="339"/>
        <end position="385"/>
    </location>
</feature>
<protein>
    <submittedName>
        <fullName evidence="2">Aspartic peptidase domain</fullName>
    </submittedName>
</protein>
<evidence type="ECO:0000256" key="1">
    <source>
        <dbReference type="SAM" id="MobiDB-lite"/>
    </source>
</evidence>
<accession>A0A0V0R8L0</accession>
<evidence type="ECO:0000313" key="2">
    <source>
        <dbReference type="EMBL" id="KRX10844.1"/>
    </source>
</evidence>
<feature type="compositionally biased region" description="Low complexity" evidence="1">
    <location>
        <begin position="376"/>
        <end position="385"/>
    </location>
</feature>
<reference evidence="2 3" key="1">
    <citation type="journal article" date="2015" name="Sci. Rep.">
        <title>Genome of the facultative scuticociliatosis pathogen Pseudocohnilembus persalinus provides insight into its virulence through horizontal gene transfer.</title>
        <authorList>
            <person name="Xiong J."/>
            <person name="Wang G."/>
            <person name="Cheng J."/>
            <person name="Tian M."/>
            <person name="Pan X."/>
            <person name="Warren A."/>
            <person name="Jiang C."/>
            <person name="Yuan D."/>
            <person name="Miao W."/>
        </authorList>
    </citation>
    <scope>NUCLEOTIDE SEQUENCE [LARGE SCALE GENOMIC DNA]</scope>
    <source>
        <strain evidence="2">36N120E</strain>
    </source>
</reference>
<sequence length="984" mass="117002">MIQQYILAAPLVSSRQKTKGKKQEFYINQQKEDFIKDTIIKDQKKKIEKNQNIQQYQQKQDFDQKRCEYMIYNSYVCEGTCNQIDKKISIQSDQQFLHGVMVNDAMGFNKLLKDIIFIDFLVVYKQEVQIQGQKKQGNKSVVQEDQINFVKRNVQKYRKQNQQKQYQNQQLNMSDSYDQESLANLNQNKDKDNNNFEDQISENLIQDDNFVESQFVRKKQILGDIGIPNNDKNILVKMKENKVIDQLIFSIFLGDIVSQNNQQNSHIILGGISSQFEGKYHVQSNIYIKVKDDNNQIDLKYQQQKQSYQRKLDQGHGYWSFQFQDIVYQNFSLTSNFQQQQQPEEQKIQSQKQDVKSQQTSDKNQTQQIDQKNMGNNTDNKLNINNTYISHSHNKKQAQNEFQKYLKDYSKKYQVENSKQQIYEALLSTQIKGIGLSLFQIKQFQEILFNQQQISSFVDFADFNLYVEQDKIEQINNFTIVINNQHKLVVQIQNQNLDGKLEQIQTRFKGFQKIGISLNLNIIQKQKYQKIFYSQQMDYQKEFYERLNEYNNNNDISTSNLNNQNKNDNNKKLLDVKQVAQAKNQEFLEFLDYCQDQQDNELIQMDIKNEKISNQIILGLDFIKQFYMVFNLEQQYIQFYPLGYQIEKEKQVKKNKIVNDQQNQNSNNVNNNNPQNKYMFIKNESQTNVMSQREFELIFLKIILGLFGLLLMGYLIDIVSQTIQIPLQIDENLEALQCKMYLGNHLQQVLVNFDLNQNQISVKNQTYSYCQMTQKEETQNGIDIYGNDNNRGQFQNNYDDFQINQNEIKQQAQCEKSEVSQYFCQATCQNYEKNIRFYQNNKEFKGQLVNDAIGFNMDQKQVVFTNFQLLYQEMNYNQQVQKQDDNQNKNNQGYNNDKNNNKIQNQIQMELGVLLLDNMALSFDLEKQQIGIIQVDQQKWEISEDFDIFQDGFIAKSFNYFRILCQKKFGNRIKREQIRDIFDY</sequence>
<dbReference type="SUPFAM" id="SSF50630">
    <property type="entry name" value="Acid proteases"/>
    <property type="match status" value="1"/>
</dbReference>
<organism evidence="2 3">
    <name type="scientific">Pseudocohnilembus persalinus</name>
    <name type="common">Ciliate</name>
    <dbReference type="NCBI Taxonomy" id="266149"/>
    <lineage>
        <taxon>Eukaryota</taxon>
        <taxon>Sar</taxon>
        <taxon>Alveolata</taxon>
        <taxon>Ciliophora</taxon>
        <taxon>Intramacronucleata</taxon>
        <taxon>Oligohymenophorea</taxon>
        <taxon>Scuticociliatia</taxon>
        <taxon>Philasterida</taxon>
        <taxon>Pseudocohnilembidae</taxon>
        <taxon>Pseudocohnilembus</taxon>
    </lineage>
</organism>
<dbReference type="InParanoid" id="A0A0V0R8L0"/>
<keyword evidence="3" id="KW-1185">Reference proteome</keyword>
<dbReference type="InterPro" id="IPR021109">
    <property type="entry name" value="Peptidase_aspartic_dom_sf"/>
</dbReference>